<evidence type="ECO:0000313" key="6">
    <source>
        <dbReference type="EMBL" id="TGG92247.1"/>
    </source>
</evidence>
<dbReference type="InterPro" id="IPR042092">
    <property type="entry name" value="PsdUridine_s_RsuA/RluB/E/F_cat"/>
</dbReference>
<dbReference type="PROSITE" id="PS01149">
    <property type="entry name" value="PSI_RSU"/>
    <property type="match status" value="1"/>
</dbReference>
<reference evidence="6 7" key="1">
    <citation type="journal article" date="2019" name="mSystems">
        <title>Life at home and on the roam: Genomic adaptions reflect the dual lifestyle of an intracellular, facultative symbiont.</title>
        <authorList>
            <person name="Burgsdorf I."/>
        </authorList>
    </citation>
    <scope>NUCLEOTIDE SEQUENCE [LARGE SCALE GENOMIC DNA]</scope>
    <source>
        <strain evidence="6">277cV</strain>
    </source>
</reference>
<organism evidence="6 7">
    <name type="scientific">Aphanocapsa feldmannii 277cV</name>
    <dbReference type="NCBI Taxonomy" id="2507553"/>
    <lineage>
        <taxon>Bacteria</taxon>
        <taxon>Bacillati</taxon>
        <taxon>Cyanobacteriota</taxon>
        <taxon>Cyanophyceae</taxon>
        <taxon>Oscillatoriophycideae</taxon>
        <taxon>Chroococcales</taxon>
        <taxon>Microcystaceae</taxon>
        <taxon>Aphanocapsa</taxon>
    </lineage>
</organism>
<dbReference type="GO" id="GO:0000455">
    <property type="term" value="P:enzyme-directed rRNA pseudouridine synthesis"/>
    <property type="evidence" value="ECO:0007669"/>
    <property type="project" value="UniProtKB-ARBA"/>
</dbReference>
<dbReference type="InterPro" id="IPR018496">
    <property type="entry name" value="PsdUridine_synth_RsuA/RluB_CS"/>
</dbReference>
<accession>A0A524RN85</accession>
<comment type="caution">
    <text evidence="6">The sequence shown here is derived from an EMBL/GenBank/DDBJ whole genome shotgun (WGS) entry which is preliminary data.</text>
</comment>
<dbReference type="InterPro" id="IPR036986">
    <property type="entry name" value="S4_RNA-bd_sf"/>
</dbReference>
<dbReference type="Gene3D" id="3.10.290.10">
    <property type="entry name" value="RNA-binding S4 domain"/>
    <property type="match status" value="1"/>
</dbReference>
<proteinExistence type="inferred from homology"/>
<dbReference type="SUPFAM" id="SSF55174">
    <property type="entry name" value="Alpha-L RNA-binding motif"/>
    <property type="match status" value="1"/>
</dbReference>
<dbReference type="AlphaFoldDB" id="A0A524RN85"/>
<dbReference type="InterPro" id="IPR050343">
    <property type="entry name" value="RsuA_PseudoU_synthase"/>
</dbReference>
<dbReference type="EMBL" id="SRMO01000065">
    <property type="protein sequence ID" value="TGG92247.1"/>
    <property type="molecule type" value="Genomic_DNA"/>
</dbReference>
<dbReference type="NCBIfam" id="TIGR00093">
    <property type="entry name" value="pseudouridine synthase"/>
    <property type="match status" value="1"/>
</dbReference>
<keyword evidence="2 4" id="KW-0413">Isomerase</keyword>
<dbReference type="SMART" id="SM00363">
    <property type="entry name" value="S4"/>
    <property type="match status" value="1"/>
</dbReference>
<evidence type="ECO:0000256" key="4">
    <source>
        <dbReference type="RuleBase" id="RU003887"/>
    </source>
</evidence>
<dbReference type="InterPro" id="IPR000748">
    <property type="entry name" value="PsdUridine_synth_RsuA/RluB/E/F"/>
</dbReference>
<dbReference type="CDD" id="cd02870">
    <property type="entry name" value="PseudoU_synth_RsuA_like"/>
    <property type="match status" value="1"/>
</dbReference>
<dbReference type="PROSITE" id="PS50889">
    <property type="entry name" value="S4"/>
    <property type="match status" value="1"/>
</dbReference>
<evidence type="ECO:0000313" key="7">
    <source>
        <dbReference type="Proteomes" id="UP000317990"/>
    </source>
</evidence>
<evidence type="ECO:0000256" key="1">
    <source>
        <dbReference type="ARBA" id="ARBA00008348"/>
    </source>
</evidence>
<evidence type="ECO:0000256" key="3">
    <source>
        <dbReference type="PROSITE-ProRule" id="PRU00182"/>
    </source>
</evidence>
<dbReference type="Pfam" id="PF01479">
    <property type="entry name" value="S4"/>
    <property type="match status" value="1"/>
</dbReference>
<gene>
    <name evidence="6" type="ORF">ERJ67_06230</name>
</gene>
<evidence type="ECO:0000256" key="2">
    <source>
        <dbReference type="ARBA" id="ARBA00023235"/>
    </source>
</evidence>
<dbReference type="PANTHER" id="PTHR47683:SF2">
    <property type="entry name" value="RNA-BINDING S4 DOMAIN-CONTAINING PROTEIN"/>
    <property type="match status" value="1"/>
</dbReference>
<dbReference type="Pfam" id="PF00849">
    <property type="entry name" value="PseudoU_synth_2"/>
    <property type="match status" value="1"/>
</dbReference>
<feature type="domain" description="RNA-binding S4" evidence="5">
    <location>
        <begin position="6"/>
        <end position="63"/>
    </location>
</feature>
<dbReference type="EC" id="5.4.99.-" evidence="4"/>
<dbReference type="InterPro" id="IPR002942">
    <property type="entry name" value="S4_RNA-bd"/>
</dbReference>
<dbReference type="PANTHER" id="PTHR47683">
    <property type="entry name" value="PSEUDOURIDINE SYNTHASE FAMILY PROTEIN-RELATED"/>
    <property type="match status" value="1"/>
</dbReference>
<dbReference type="GO" id="GO:0003723">
    <property type="term" value="F:RNA binding"/>
    <property type="evidence" value="ECO:0007669"/>
    <property type="project" value="UniProtKB-KW"/>
</dbReference>
<evidence type="ECO:0000259" key="5">
    <source>
        <dbReference type="SMART" id="SM00363"/>
    </source>
</evidence>
<protein>
    <recommendedName>
        <fullName evidence="4">Pseudouridine synthase</fullName>
        <ecNumber evidence="4">5.4.99.-</ecNumber>
    </recommendedName>
</protein>
<dbReference type="InterPro" id="IPR020094">
    <property type="entry name" value="TruA/RsuA/RluB/E/F_N"/>
</dbReference>
<dbReference type="InterPro" id="IPR020103">
    <property type="entry name" value="PsdUridine_synth_cat_dom_sf"/>
</dbReference>
<keyword evidence="3" id="KW-0694">RNA-binding</keyword>
<dbReference type="Proteomes" id="UP000317990">
    <property type="component" value="Unassembled WGS sequence"/>
</dbReference>
<comment type="similarity">
    <text evidence="1 4">Belongs to the pseudouridine synthase RsuA family.</text>
</comment>
<dbReference type="GO" id="GO:0120159">
    <property type="term" value="F:rRNA pseudouridine synthase activity"/>
    <property type="evidence" value="ECO:0007669"/>
    <property type="project" value="UniProtKB-ARBA"/>
</dbReference>
<dbReference type="SUPFAM" id="SSF55120">
    <property type="entry name" value="Pseudouridine synthase"/>
    <property type="match status" value="1"/>
</dbReference>
<dbReference type="FunFam" id="3.10.290.10:FF:000003">
    <property type="entry name" value="Pseudouridine synthase"/>
    <property type="match status" value="1"/>
</dbReference>
<dbReference type="Gene3D" id="3.30.70.580">
    <property type="entry name" value="Pseudouridine synthase I, catalytic domain, N-terminal subdomain"/>
    <property type="match status" value="1"/>
</dbReference>
<dbReference type="CDD" id="cd00165">
    <property type="entry name" value="S4"/>
    <property type="match status" value="1"/>
</dbReference>
<name>A0A524RN85_9CHRO</name>
<sequence>MSVVRERLQKLLSRAGVASRRHAEVLIGQGRVCVNGRIARCGDRADPGSDSIAVDGALIGFAAERLTLLLNKPRGVVCSCHDPEGRRTVLELLPPELARGTGVHPVGRLDVDSQGALLLTNDGTLTLALTHPRYGHSKRYQVLVRGLPGEDTLQHWRQGVLLDGSPTRPAQVRCLECRQGDALLEITLREGRNRQIRRVAEQLGHPVLRLRRTAIAGIGLGRLPSGAWRQLHPPEIVRLSRGAAH</sequence>
<dbReference type="Gene3D" id="3.30.70.1560">
    <property type="entry name" value="Alpha-L RNA-binding motif"/>
    <property type="match status" value="1"/>
</dbReference>
<dbReference type="InterPro" id="IPR006145">
    <property type="entry name" value="PsdUridine_synth_RsuA/RluA"/>
</dbReference>